<gene>
    <name evidence="1" type="ORF">SPAR_15286</name>
</gene>
<comment type="caution">
    <text evidence="1">The sequence shown here is derived from an EMBL/GenBank/DDBJ whole genome shotgun (WGS) entry which is preliminary data.</text>
</comment>
<accession>A0A1R1SJX8</accession>
<keyword evidence="2" id="KW-1185">Reference proteome</keyword>
<sequence length="46" mass="5121">MIVHSIELDRTVEPVTATGGILHCTSPWTIEEETLTVISYIHRTGL</sequence>
<organism evidence="1 2">
    <name type="scientific">Streptomyces sparsogenes DSM 40356</name>
    <dbReference type="NCBI Taxonomy" id="1331668"/>
    <lineage>
        <taxon>Bacteria</taxon>
        <taxon>Bacillati</taxon>
        <taxon>Actinomycetota</taxon>
        <taxon>Actinomycetes</taxon>
        <taxon>Kitasatosporales</taxon>
        <taxon>Streptomycetaceae</taxon>
        <taxon>Streptomyces</taxon>
    </lineage>
</organism>
<name>A0A1R1SJX8_9ACTN</name>
<evidence type="ECO:0000313" key="1">
    <source>
        <dbReference type="EMBL" id="OMI38596.1"/>
    </source>
</evidence>
<dbReference type="AlphaFoldDB" id="A0A1R1SJX8"/>
<evidence type="ECO:0000313" key="2">
    <source>
        <dbReference type="Proteomes" id="UP000186168"/>
    </source>
</evidence>
<dbReference type="Proteomes" id="UP000186168">
    <property type="component" value="Unassembled WGS sequence"/>
</dbReference>
<dbReference type="EMBL" id="ASQP01000219">
    <property type="protein sequence ID" value="OMI38596.1"/>
    <property type="molecule type" value="Genomic_DNA"/>
</dbReference>
<proteinExistence type="predicted"/>
<reference evidence="1 2" key="1">
    <citation type="submission" date="2013-05" db="EMBL/GenBank/DDBJ databases">
        <title>Genome sequence of Streptomyces sparsogenes DSM 40356.</title>
        <authorList>
            <person name="Coyne S."/>
            <person name="Seebeck F.P."/>
        </authorList>
    </citation>
    <scope>NUCLEOTIDE SEQUENCE [LARGE SCALE GENOMIC DNA]</scope>
    <source>
        <strain evidence="1 2">DSM 40356</strain>
    </source>
</reference>
<protein>
    <submittedName>
        <fullName evidence="1">Uncharacterized protein</fullName>
    </submittedName>
</protein>